<evidence type="ECO:0000313" key="2">
    <source>
        <dbReference type="EMBL" id="QUH22380.1"/>
    </source>
</evidence>
<accession>A0A8T8K5I6</accession>
<keyword evidence="1" id="KW-0812">Transmembrane</keyword>
<proteinExistence type="predicted"/>
<dbReference type="GeneID" id="64819232"/>
<protein>
    <submittedName>
        <fullName evidence="2">Uncharacterized protein</fullName>
    </submittedName>
</protein>
<dbReference type="OrthoDB" id="359036at2157"/>
<feature type="transmembrane region" description="Helical" evidence="1">
    <location>
        <begin position="130"/>
        <end position="153"/>
    </location>
</feature>
<organism evidence="2 3">
    <name type="scientific">Methanobacterium alkalithermotolerans</name>
    <dbReference type="NCBI Taxonomy" id="2731220"/>
    <lineage>
        <taxon>Archaea</taxon>
        <taxon>Methanobacteriati</taxon>
        <taxon>Methanobacteriota</taxon>
        <taxon>Methanomada group</taxon>
        <taxon>Methanobacteria</taxon>
        <taxon>Methanobacteriales</taxon>
        <taxon>Methanobacteriaceae</taxon>
        <taxon>Methanobacterium</taxon>
    </lineage>
</organism>
<evidence type="ECO:0000313" key="3">
    <source>
        <dbReference type="Proteomes" id="UP000681041"/>
    </source>
</evidence>
<evidence type="ECO:0000256" key="1">
    <source>
        <dbReference type="SAM" id="Phobius"/>
    </source>
</evidence>
<name>A0A8T8K5I6_9EURY</name>
<dbReference type="EMBL" id="CP058560">
    <property type="protein sequence ID" value="QUH22380.1"/>
    <property type="molecule type" value="Genomic_DNA"/>
</dbReference>
<dbReference type="AlphaFoldDB" id="A0A8T8K5I6"/>
<keyword evidence="3" id="KW-1185">Reference proteome</keyword>
<dbReference type="Proteomes" id="UP000681041">
    <property type="component" value="Chromosome"/>
</dbReference>
<reference evidence="2" key="1">
    <citation type="submission" date="2020-07" db="EMBL/GenBank/DDBJ databases">
        <title>Methanobacterium. sp. MethCan genome.</title>
        <authorList>
            <person name="Postec A."/>
            <person name="Quemeneur M."/>
        </authorList>
    </citation>
    <scope>NUCLEOTIDE SEQUENCE</scope>
    <source>
        <strain evidence="2">MethCAN</strain>
    </source>
</reference>
<feature type="transmembrane region" description="Helical" evidence="1">
    <location>
        <begin position="6"/>
        <end position="25"/>
    </location>
</feature>
<keyword evidence="1" id="KW-1133">Transmembrane helix</keyword>
<gene>
    <name evidence="2" type="ORF">HYG87_00670</name>
</gene>
<feature type="transmembrane region" description="Helical" evidence="1">
    <location>
        <begin position="60"/>
        <end position="80"/>
    </location>
</feature>
<dbReference type="RefSeq" id="WP_211533324.1">
    <property type="nucleotide sequence ID" value="NZ_CP058560.1"/>
</dbReference>
<feature type="transmembrane region" description="Helical" evidence="1">
    <location>
        <begin position="86"/>
        <end position="109"/>
    </location>
</feature>
<sequence length="154" mass="17525">MMEYLIFSALFTVLHIISYYTAGAINYRFTKDIYTGEDSLSTYFLRDTSKKDEALRINKLLIPGQIIRGVLMSVVLYPLLGPLGELSFVLRFAFLGGIMLIYADFASAIPFCNTIEGLIYMKKRFVTRDIFLKIGSEAVIYSVLFGLLSSYFLF</sequence>
<keyword evidence="1" id="KW-0472">Membrane</keyword>
<dbReference type="KEGG" id="meme:HYG87_00670"/>